<feature type="transmembrane region" description="Helical" evidence="1">
    <location>
        <begin position="121"/>
        <end position="141"/>
    </location>
</feature>
<dbReference type="GeneID" id="38783246"/>
<keyword evidence="1" id="KW-0812">Transmembrane</keyword>
<accession>A0A401GVX9</accession>
<name>A0A401GVX9_9APHY</name>
<comment type="caution">
    <text evidence="2">The sequence shown here is derived from an EMBL/GenBank/DDBJ whole genome shotgun (WGS) entry which is preliminary data.</text>
</comment>
<dbReference type="PANTHER" id="PTHR37544">
    <property type="entry name" value="SPRAY-RELATED"/>
    <property type="match status" value="1"/>
</dbReference>
<dbReference type="RefSeq" id="XP_027617242.1">
    <property type="nucleotide sequence ID" value="XM_027761441.1"/>
</dbReference>
<dbReference type="Proteomes" id="UP000287166">
    <property type="component" value="Unassembled WGS sequence"/>
</dbReference>
<evidence type="ECO:0000313" key="2">
    <source>
        <dbReference type="EMBL" id="GBE86329.1"/>
    </source>
</evidence>
<feature type="transmembrane region" description="Helical" evidence="1">
    <location>
        <begin position="55"/>
        <end position="78"/>
    </location>
</feature>
<organism evidence="2 3">
    <name type="scientific">Sparassis crispa</name>
    <dbReference type="NCBI Taxonomy" id="139825"/>
    <lineage>
        <taxon>Eukaryota</taxon>
        <taxon>Fungi</taxon>
        <taxon>Dikarya</taxon>
        <taxon>Basidiomycota</taxon>
        <taxon>Agaricomycotina</taxon>
        <taxon>Agaricomycetes</taxon>
        <taxon>Polyporales</taxon>
        <taxon>Sparassidaceae</taxon>
        <taxon>Sparassis</taxon>
    </lineage>
</organism>
<feature type="transmembrane region" description="Helical" evidence="1">
    <location>
        <begin position="20"/>
        <end position="43"/>
    </location>
</feature>
<protein>
    <submittedName>
        <fullName evidence="2">Uncharacterized protein</fullName>
    </submittedName>
</protein>
<dbReference type="InParanoid" id="A0A401GVX9"/>
<evidence type="ECO:0000313" key="3">
    <source>
        <dbReference type="Proteomes" id="UP000287166"/>
    </source>
</evidence>
<dbReference type="STRING" id="139825.A0A401GVX9"/>
<evidence type="ECO:0000256" key="1">
    <source>
        <dbReference type="SAM" id="Phobius"/>
    </source>
</evidence>
<keyword evidence="1" id="KW-1133">Transmembrane helix</keyword>
<dbReference type="Pfam" id="PF11915">
    <property type="entry name" value="DUF3433"/>
    <property type="match status" value="1"/>
</dbReference>
<dbReference type="AlphaFoldDB" id="A0A401GVX9"/>
<sequence>MLRNNRDSHLTRQIWSPPSLRFVSTIAFVGYNLVLIALLEVFIRLSPYNPPRSSGIKFAWTYLPTACLMIVEWVWAAYDLQVRLLTPWAELSRGTAPEKVWKLDYFGWNYFVGLWYAVKNLHLAVLLCFLGVWLAALAGVASTSLWTIQIQSTTPSTNLMLTSHLNPNSLFWEVNNTQSSDASYITPFLGHIVFDLARSPWCDIIGRTDEGVLRQP</sequence>
<keyword evidence="3" id="KW-1185">Reference proteome</keyword>
<gene>
    <name evidence="2" type="ORF">SCP_0902080</name>
</gene>
<keyword evidence="1" id="KW-0472">Membrane</keyword>
<dbReference type="PANTHER" id="PTHR37544:SF3">
    <property type="entry name" value="SPRAY"/>
    <property type="match status" value="1"/>
</dbReference>
<proteinExistence type="predicted"/>
<dbReference type="EMBL" id="BFAD01000009">
    <property type="protein sequence ID" value="GBE86329.1"/>
    <property type="molecule type" value="Genomic_DNA"/>
</dbReference>
<reference evidence="2 3" key="1">
    <citation type="journal article" date="2018" name="Sci. Rep.">
        <title>Genome sequence of the cauliflower mushroom Sparassis crispa (Hanabiratake) and its association with beneficial usage.</title>
        <authorList>
            <person name="Kiyama R."/>
            <person name="Furutani Y."/>
            <person name="Kawaguchi K."/>
            <person name="Nakanishi T."/>
        </authorList>
    </citation>
    <scope>NUCLEOTIDE SEQUENCE [LARGE SCALE GENOMIC DNA]</scope>
</reference>
<dbReference type="InterPro" id="IPR021840">
    <property type="entry name" value="DUF3433"/>
</dbReference>
<dbReference type="OrthoDB" id="2929567at2759"/>